<protein>
    <submittedName>
        <fullName evidence="1">Uncharacterized protein</fullName>
    </submittedName>
</protein>
<evidence type="ECO:0000313" key="1">
    <source>
        <dbReference type="EMBL" id="EET05615.1"/>
    </source>
</evidence>
<gene>
    <name evidence="1" type="ORF">BURPS1710A_A0771</name>
</gene>
<dbReference type="AlphaFoldDB" id="A0A0E1VXE1"/>
<dbReference type="HOGENOM" id="CLU_3267014_0_0_4"/>
<organism evidence="1">
    <name type="scientific">Burkholderia pseudomallei 1710a</name>
    <dbReference type="NCBI Taxonomy" id="320371"/>
    <lineage>
        <taxon>Bacteria</taxon>
        <taxon>Pseudomonadati</taxon>
        <taxon>Pseudomonadota</taxon>
        <taxon>Betaproteobacteria</taxon>
        <taxon>Burkholderiales</taxon>
        <taxon>Burkholderiaceae</taxon>
        <taxon>Burkholderia</taxon>
        <taxon>pseudomallei group</taxon>
    </lineage>
</organism>
<dbReference type="Proteomes" id="UP000001812">
    <property type="component" value="Chromosome II"/>
</dbReference>
<dbReference type="EMBL" id="CM000833">
    <property type="protein sequence ID" value="EET05615.1"/>
    <property type="molecule type" value="Genomic_DNA"/>
</dbReference>
<sequence length="41" mass="4850">MQIDIVAENSADLTLPSSHRRIKLEYDLHNLSMYSPNMCRW</sequence>
<name>A0A0E1VXE1_BURPE</name>
<reference evidence="1" key="1">
    <citation type="submission" date="2009-05" db="EMBL/GenBank/DDBJ databases">
        <authorList>
            <person name="Harkins D.M."/>
            <person name="DeShazer D."/>
            <person name="Woods D.E."/>
            <person name="Brinkac L.M."/>
            <person name="Brown K.A."/>
            <person name="Hung G.C."/>
            <person name="Tuanyok A."/>
            <person name="Zhang B."/>
            <person name="Nierman W.C."/>
        </authorList>
    </citation>
    <scope>NUCLEOTIDE SEQUENCE [LARGE SCALE GENOMIC DNA]</scope>
    <source>
        <strain evidence="1">1710a</strain>
    </source>
</reference>
<proteinExistence type="predicted"/>
<accession>A0A0E1VXE1</accession>